<evidence type="ECO:0000313" key="5">
    <source>
        <dbReference type="EMBL" id="MBT1695254.1"/>
    </source>
</evidence>
<dbReference type="InterPro" id="IPR025997">
    <property type="entry name" value="SBP_2_dom"/>
</dbReference>
<dbReference type="Gene3D" id="1.10.260.40">
    <property type="entry name" value="lambda repressor-like DNA-binding domains"/>
    <property type="match status" value="1"/>
</dbReference>
<dbReference type="SMART" id="SM00354">
    <property type="entry name" value="HTH_LACI"/>
    <property type="match status" value="1"/>
</dbReference>
<dbReference type="PANTHER" id="PTHR30146">
    <property type="entry name" value="LACI-RELATED TRANSCRIPTIONAL REPRESSOR"/>
    <property type="match status" value="1"/>
</dbReference>
<dbReference type="InterPro" id="IPR028082">
    <property type="entry name" value="Peripla_BP_I"/>
</dbReference>
<proteinExistence type="predicted"/>
<dbReference type="InterPro" id="IPR000843">
    <property type="entry name" value="HTH_LacI"/>
</dbReference>
<keyword evidence="1" id="KW-0805">Transcription regulation</keyword>
<evidence type="ECO:0000256" key="1">
    <source>
        <dbReference type="ARBA" id="ARBA00023015"/>
    </source>
</evidence>
<organism evidence="5 6">
    <name type="scientific">Chryseosolibacter histidini</name>
    <dbReference type="NCBI Taxonomy" id="2782349"/>
    <lineage>
        <taxon>Bacteria</taxon>
        <taxon>Pseudomonadati</taxon>
        <taxon>Bacteroidota</taxon>
        <taxon>Cytophagia</taxon>
        <taxon>Cytophagales</taxon>
        <taxon>Chryseotaleaceae</taxon>
        <taxon>Chryseosolibacter</taxon>
    </lineage>
</organism>
<evidence type="ECO:0000313" key="6">
    <source>
        <dbReference type="Proteomes" id="UP001319200"/>
    </source>
</evidence>
<dbReference type="SUPFAM" id="SSF47413">
    <property type="entry name" value="lambda repressor-like DNA-binding domains"/>
    <property type="match status" value="1"/>
</dbReference>
<dbReference type="InterPro" id="IPR010982">
    <property type="entry name" value="Lambda_DNA-bd_dom_sf"/>
</dbReference>
<dbReference type="PROSITE" id="PS50932">
    <property type="entry name" value="HTH_LACI_2"/>
    <property type="match status" value="1"/>
</dbReference>
<keyword evidence="6" id="KW-1185">Reference proteome</keyword>
<dbReference type="AlphaFoldDB" id="A0AAP2DGM1"/>
<dbReference type="RefSeq" id="WP_254158711.1">
    <property type="nucleotide sequence ID" value="NZ_JAHESF010000001.1"/>
</dbReference>
<dbReference type="GO" id="GO:0000976">
    <property type="term" value="F:transcription cis-regulatory region binding"/>
    <property type="evidence" value="ECO:0007669"/>
    <property type="project" value="TreeGrafter"/>
</dbReference>
<evidence type="ECO:0000256" key="3">
    <source>
        <dbReference type="ARBA" id="ARBA00023163"/>
    </source>
</evidence>
<reference evidence="5 6" key="1">
    <citation type="submission" date="2021-05" db="EMBL/GenBank/DDBJ databases">
        <title>A Polyphasic approach of four new species of the genus Ohtaekwangia: Ohtaekwangia histidinii sp. nov., Ohtaekwangia cretensis sp. nov., Ohtaekwangia indiensis sp. nov., Ohtaekwangia reichenbachii sp. nov. from diverse environment.</title>
        <authorList>
            <person name="Octaviana S."/>
        </authorList>
    </citation>
    <scope>NUCLEOTIDE SEQUENCE [LARGE SCALE GENOMIC DNA]</scope>
    <source>
        <strain evidence="5 6">PWU4</strain>
    </source>
</reference>
<protein>
    <submittedName>
        <fullName evidence="5">LacI family DNA-binding transcriptional regulator</fullName>
    </submittedName>
</protein>
<name>A0AAP2DGM1_9BACT</name>
<keyword evidence="3" id="KW-0804">Transcription</keyword>
<accession>A0AAP2DGM1</accession>
<dbReference type="Pfam" id="PF00356">
    <property type="entry name" value="LacI"/>
    <property type="match status" value="1"/>
</dbReference>
<evidence type="ECO:0000256" key="2">
    <source>
        <dbReference type="ARBA" id="ARBA00023125"/>
    </source>
</evidence>
<sequence length="353" mass="39940">MKNKIVRIKDIAEKAGVSPGTVDRVLHNRGRVSDEARTKILGIVKELKYEPNLSARVLGTNRLYRLAALIPDASVDFYWDAPRRGVEKAESDLKQYGIAVEQYIFDPYNVDSFLDKASQVSEANPDGILVAPIYYREALPFFQDWSARSIPFVLFNTQLSDYNPLSYIGQDSYQSGMLAGKLAHYGQGTSGTILLAHIDEDISNSAHLIRKEQGFNDYFKQNGLSQYNIIRAELNRADLSGFHYGLDSLMASHPDLKSIYITSSKAYTVATYLEQKDITGINLIGYDLLPENIDYVNKGIIRFLINQNSKGQGYWGIYQLTHHLALKRAVDSVKYLPLDIVTKENIEYYIDKE</sequence>
<dbReference type="GO" id="GO:0003700">
    <property type="term" value="F:DNA-binding transcription factor activity"/>
    <property type="evidence" value="ECO:0007669"/>
    <property type="project" value="TreeGrafter"/>
</dbReference>
<dbReference type="SUPFAM" id="SSF53822">
    <property type="entry name" value="Periplasmic binding protein-like I"/>
    <property type="match status" value="1"/>
</dbReference>
<gene>
    <name evidence="5" type="ORF">KK083_00110</name>
</gene>
<feature type="domain" description="HTH lacI-type" evidence="4">
    <location>
        <begin position="6"/>
        <end position="60"/>
    </location>
</feature>
<dbReference type="EMBL" id="JAHESF010000001">
    <property type="protein sequence ID" value="MBT1695254.1"/>
    <property type="molecule type" value="Genomic_DNA"/>
</dbReference>
<keyword evidence="2 5" id="KW-0238">DNA-binding</keyword>
<dbReference type="Pfam" id="PF13407">
    <property type="entry name" value="Peripla_BP_4"/>
    <property type="match status" value="1"/>
</dbReference>
<dbReference type="CDD" id="cd01392">
    <property type="entry name" value="HTH_LacI"/>
    <property type="match status" value="1"/>
</dbReference>
<dbReference type="Gene3D" id="3.40.50.2300">
    <property type="match status" value="2"/>
</dbReference>
<evidence type="ECO:0000259" key="4">
    <source>
        <dbReference type="PROSITE" id="PS50932"/>
    </source>
</evidence>
<dbReference type="Proteomes" id="UP001319200">
    <property type="component" value="Unassembled WGS sequence"/>
</dbReference>
<dbReference type="PROSITE" id="PS00356">
    <property type="entry name" value="HTH_LACI_1"/>
    <property type="match status" value="1"/>
</dbReference>
<comment type="caution">
    <text evidence="5">The sequence shown here is derived from an EMBL/GenBank/DDBJ whole genome shotgun (WGS) entry which is preliminary data.</text>
</comment>
<dbReference type="PANTHER" id="PTHR30146:SF144">
    <property type="entry name" value="LACI-FAMILY TRANSCRIPTION REGULATOR"/>
    <property type="match status" value="1"/>
</dbReference>